<keyword evidence="10" id="KW-1185">Reference proteome</keyword>
<dbReference type="PANTHER" id="PTHR30572:SF18">
    <property type="entry name" value="ABC-TYPE MACROLIDE FAMILY EXPORT SYSTEM PERMEASE COMPONENT 2"/>
    <property type="match status" value="1"/>
</dbReference>
<evidence type="ECO:0000313" key="10">
    <source>
        <dbReference type="Proteomes" id="UP001164653"/>
    </source>
</evidence>
<protein>
    <submittedName>
        <fullName evidence="9">ABC transporter permease</fullName>
    </submittedName>
</protein>
<feature type="domain" description="MacB-like periplasmic core" evidence="8">
    <location>
        <begin position="21"/>
        <end position="231"/>
    </location>
</feature>
<dbReference type="AlphaFoldDB" id="A0A9E8N8E0"/>
<organism evidence="9 10">
    <name type="scientific">Dyadobacter pollutisoli</name>
    <dbReference type="NCBI Taxonomy" id="2910158"/>
    <lineage>
        <taxon>Bacteria</taxon>
        <taxon>Pseudomonadati</taxon>
        <taxon>Bacteroidota</taxon>
        <taxon>Cytophagia</taxon>
        <taxon>Cytophagales</taxon>
        <taxon>Spirosomataceae</taxon>
        <taxon>Dyadobacter</taxon>
    </lineage>
</organism>
<feature type="domain" description="ABC3 transporter permease C-terminal" evidence="7">
    <location>
        <begin position="685"/>
        <end position="794"/>
    </location>
</feature>
<dbReference type="Pfam" id="PF02687">
    <property type="entry name" value="FtsX"/>
    <property type="match status" value="2"/>
</dbReference>
<dbReference type="InterPro" id="IPR025857">
    <property type="entry name" value="MacB_PCD"/>
</dbReference>
<evidence type="ECO:0000256" key="6">
    <source>
        <dbReference type="SAM" id="Phobius"/>
    </source>
</evidence>
<feature type="transmembrane region" description="Helical" evidence="6">
    <location>
        <begin position="346"/>
        <end position="365"/>
    </location>
</feature>
<evidence type="ECO:0000256" key="1">
    <source>
        <dbReference type="ARBA" id="ARBA00004651"/>
    </source>
</evidence>
<feature type="transmembrane region" description="Helical" evidence="6">
    <location>
        <begin position="385"/>
        <end position="408"/>
    </location>
</feature>
<reference evidence="9" key="1">
    <citation type="submission" date="2022-11" db="EMBL/GenBank/DDBJ databases">
        <title>Dyadobacter pollutisoli sp. nov., isolated from plastic dumped soil.</title>
        <authorList>
            <person name="Kim J.M."/>
            <person name="Kim K.R."/>
            <person name="Lee J.K."/>
            <person name="Hao L."/>
            <person name="Jeon C.O."/>
        </authorList>
    </citation>
    <scope>NUCLEOTIDE SEQUENCE</scope>
    <source>
        <strain evidence="9">U1</strain>
    </source>
</reference>
<dbReference type="Pfam" id="PF12704">
    <property type="entry name" value="MacB_PCD"/>
    <property type="match status" value="2"/>
</dbReference>
<evidence type="ECO:0000259" key="7">
    <source>
        <dbReference type="Pfam" id="PF02687"/>
    </source>
</evidence>
<feature type="transmembrane region" description="Helical" evidence="6">
    <location>
        <begin position="290"/>
        <end position="312"/>
    </location>
</feature>
<accession>A0A9E8N8E0</accession>
<dbReference type="KEGG" id="dpf:ON006_19305"/>
<sequence length="805" mass="89130">MLRNYFKIAWRTLWNKKAFAAINIFGLAIGLATCMLILLYVQHELNYDRYNERADRIFRITMHGKIGGTEINIAVAPAPAGPSVARDYPGVEAFTRVTTEGTFLVKNDQERFKEEHVAFADSNFFQVFSIPVVKGNPATMLKEPNTLVITEAIAQKYFGNADPIGKSLTLGNRGLFRITGVCQNVPSSSHFHFDIFGSMSSVKLGEKWLSSGAHTYLLLKKGYPVEQLAAQSSTITKKYIGPEIKEFLGMTYEEYLKKGDRFGFQFQPITDIHLKSNLEGELEPNGSVKYVYIFSAIAAFILLIACINFMNLSTAGSASRAKEVGIRKVLGSVQQQLIRQFLTESILLTLLALLAAFALVILVLPSFNELAGKQFDLHSILNIKMISLALAGCLFVGLLTGSYPAFFLSSFKPIVVLKGRIQSGMRSGWLRNSLVTIQFVVSIGMIIGTIVVFQQLRFIQNKKLGFDKEQVLILQDTHLLGDKSKTFKEQLGKLSQVVNVTLAGYLPAGNSNNGTDGFLPESADNTVSPYRFGTYYIDDDYLATLGIKIAAGRNFSRSFGSDSAAVLVNEAAVKKFGWKNAIGQRIRTVGNGSPDSKRTYTVVGVTRNFHFRSLHEQIAPLVMMYGGDHYQMALRIRTNDFPALIKTIEKTWKLETDSPFSYSFLNERFDKMYQSEQRVGKLFGIFASLAVVIACLGLFGLAAFTTIQRTKEIGVRKVLGASVMSIVALLSGDFLRIVVVAIVIATPVAWYGMNQWLADFAYKIDIQWWVFVLAGVLAVAIALLTVSFQSVKAALVNPVKSLKSE</sequence>
<gene>
    <name evidence="9" type="ORF">ON006_19305</name>
</gene>
<feature type="transmembrane region" description="Helical" evidence="6">
    <location>
        <begin position="429"/>
        <end position="453"/>
    </location>
</feature>
<feature type="transmembrane region" description="Helical" evidence="6">
    <location>
        <begin position="719"/>
        <end position="746"/>
    </location>
</feature>
<dbReference type="GO" id="GO:0005886">
    <property type="term" value="C:plasma membrane"/>
    <property type="evidence" value="ECO:0007669"/>
    <property type="project" value="UniProtKB-SubCell"/>
</dbReference>
<comment type="subcellular location">
    <subcellularLocation>
        <location evidence="1">Cell membrane</location>
        <topology evidence="1">Multi-pass membrane protein</topology>
    </subcellularLocation>
</comment>
<evidence type="ECO:0000256" key="5">
    <source>
        <dbReference type="ARBA" id="ARBA00023136"/>
    </source>
</evidence>
<feature type="domain" description="MacB-like periplasmic core" evidence="8">
    <location>
        <begin position="518"/>
        <end position="608"/>
    </location>
</feature>
<evidence type="ECO:0000256" key="3">
    <source>
        <dbReference type="ARBA" id="ARBA00022692"/>
    </source>
</evidence>
<evidence type="ECO:0000256" key="4">
    <source>
        <dbReference type="ARBA" id="ARBA00022989"/>
    </source>
</evidence>
<feature type="transmembrane region" description="Helical" evidence="6">
    <location>
        <begin position="20"/>
        <end position="41"/>
    </location>
</feature>
<keyword evidence="5 6" id="KW-0472">Membrane</keyword>
<keyword evidence="3 6" id="KW-0812">Transmembrane</keyword>
<keyword evidence="4 6" id="KW-1133">Transmembrane helix</keyword>
<dbReference type="InterPro" id="IPR050250">
    <property type="entry name" value="Macrolide_Exporter_MacB"/>
</dbReference>
<dbReference type="GO" id="GO:0022857">
    <property type="term" value="F:transmembrane transporter activity"/>
    <property type="evidence" value="ECO:0007669"/>
    <property type="project" value="TreeGrafter"/>
</dbReference>
<feature type="domain" description="ABC3 transporter permease C-terminal" evidence="7">
    <location>
        <begin position="296"/>
        <end position="411"/>
    </location>
</feature>
<dbReference type="RefSeq" id="WP_244821010.1">
    <property type="nucleotide sequence ID" value="NZ_CP112998.1"/>
</dbReference>
<proteinExistence type="predicted"/>
<dbReference type="PANTHER" id="PTHR30572">
    <property type="entry name" value="MEMBRANE COMPONENT OF TRANSPORTER-RELATED"/>
    <property type="match status" value="1"/>
</dbReference>
<evidence type="ECO:0000313" key="9">
    <source>
        <dbReference type="EMBL" id="WAC09896.1"/>
    </source>
</evidence>
<feature type="transmembrane region" description="Helical" evidence="6">
    <location>
        <begin position="766"/>
        <end position="786"/>
    </location>
</feature>
<dbReference type="Proteomes" id="UP001164653">
    <property type="component" value="Chromosome"/>
</dbReference>
<keyword evidence="2" id="KW-1003">Cell membrane</keyword>
<name>A0A9E8N8E0_9BACT</name>
<evidence type="ECO:0000259" key="8">
    <source>
        <dbReference type="Pfam" id="PF12704"/>
    </source>
</evidence>
<feature type="transmembrane region" description="Helical" evidence="6">
    <location>
        <begin position="682"/>
        <end position="707"/>
    </location>
</feature>
<dbReference type="EMBL" id="CP112998">
    <property type="protein sequence ID" value="WAC09896.1"/>
    <property type="molecule type" value="Genomic_DNA"/>
</dbReference>
<dbReference type="InterPro" id="IPR003838">
    <property type="entry name" value="ABC3_permease_C"/>
</dbReference>
<evidence type="ECO:0000256" key="2">
    <source>
        <dbReference type="ARBA" id="ARBA00022475"/>
    </source>
</evidence>